<evidence type="ECO:0000313" key="3">
    <source>
        <dbReference type="EnsemblMetazoa" id="XP_022643847"/>
    </source>
</evidence>
<feature type="compositionally biased region" description="Polar residues" evidence="2">
    <location>
        <begin position="134"/>
        <end position="143"/>
    </location>
</feature>
<dbReference type="CTD" id="326214"/>
<evidence type="ECO:0000313" key="4">
    <source>
        <dbReference type="Proteomes" id="UP000594260"/>
    </source>
</evidence>
<dbReference type="AlphaFoldDB" id="A0A7M7IXD6"/>
<feature type="compositionally biased region" description="Acidic residues" evidence="2">
    <location>
        <begin position="118"/>
        <end position="129"/>
    </location>
</feature>
<keyword evidence="4" id="KW-1185">Reference proteome</keyword>
<keyword evidence="1" id="KW-0175">Coiled coil</keyword>
<dbReference type="Pfam" id="PF09805">
    <property type="entry name" value="Nop25"/>
    <property type="match status" value="1"/>
</dbReference>
<sequence>MGKSKQQRKKEKKIVLMFDENERREFLSGFSKRKKERQRKAKEKTLGRLEGQRKKLLEEKRTIIADIVREGGIKLQDPQNLETLAGQSETIDCGEHTVTITELDDAYSAVQDLGVDAECDNSNEDDMDFGDSAGITNETQTIAGGSVSDQRKIRLKQISEELKDFSVQIQPIKAALNKRAKKRNKRKQKAQELKEQEARQSKSRRRKAGASQVKNSKSSMVGIKRKKINKHIIKD</sequence>
<feature type="region of interest" description="Disordered" evidence="2">
    <location>
        <begin position="118"/>
        <end position="148"/>
    </location>
</feature>
<dbReference type="EnsemblMetazoa" id="XM_022788111">
    <property type="protein sequence ID" value="XP_022643846"/>
    <property type="gene ID" value="LOC111243068"/>
</dbReference>
<reference evidence="3" key="1">
    <citation type="submission" date="2021-01" db="UniProtKB">
        <authorList>
            <consortium name="EnsemblMetazoa"/>
        </authorList>
    </citation>
    <scope>IDENTIFICATION</scope>
</reference>
<feature type="compositionally biased region" description="Basic and acidic residues" evidence="2">
    <location>
        <begin position="189"/>
        <end position="200"/>
    </location>
</feature>
<dbReference type="KEGG" id="vde:111243068"/>
<dbReference type="Proteomes" id="UP000594260">
    <property type="component" value="Unplaced"/>
</dbReference>
<dbReference type="RefSeq" id="XP_022643848.1">
    <property type="nucleotide sequence ID" value="XM_022788113.1"/>
</dbReference>
<feature type="compositionally biased region" description="Basic residues" evidence="2">
    <location>
        <begin position="177"/>
        <end position="188"/>
    </location>
</feature>
<organism evidence="3 4">
    <name type="scientific">Varroa destructor</name>
    <name type="common">Honeybee mite</name>
    <dbReference type="NCBI Taxonomy" id="109461"/>
    <lineage>
        <taxon>Eukaryota</taxon>
        <taxon>Metazoa</taxon>
        <taxon>Ecdysozoa</taxon>
        <taxon>Arthropoda</taxon>
        <taxon>Chelicerata</taxon>
        <taxon>Arachnida</taxon>
        <taxon>Acari</taxon>
        <taxon>Parasitiformes</taxon>
        <taxon>Mesostigmata</taxon>
        <taxon>Gamasina</taxon>
        <taxon>Dermanyssoidea</taxon>
        <taxon>Varroidae</taxon>
        <taxon>Varroa</taxon>
    </lineage>
</organism>
<dbReference type="RefSeq" id="XP_022643849.1">
    <property type="nucleotide sequence ID" value="XM_022788114.1"/>
</dbReference>
<name>A0A7M7IXD6_VARDE</name>
<dbReference type="GeneID" id="111243068"/>
<protein>
    <recommendedName>
        <fullName evidence="5">Nucleolar protein 12</fullName>
    </recommendedName>
</protein>
<proteinExistence type="predicted"/>
<accession>A0A7M7IXD6</accession>
<dbReference type="OrthoDB" id="551633at2759"/>
<dbReference type="InterPro" id="IPR019186">
    <property type="entry name" value="Nucleolar_protein_12"/>
</dbReference>
<dbReference type="InParanoid" id="A0A7M7IXD6"/>
<dbReference type="RefSeq" id="XP_022643846.1">
    <property type="nucleotide sequence ID" value="XM_022788111.1"/>
</dbReference>
<evidence type="ECO:0000256" key="2">
    <source>
        <dbReference type="SAM" id="MobiDB-lite"/>
    </source>
</evidence>
<dbReference type="EnsemblMetazoa" id="XM_022788112">
    <property type="protein sequence ID" value="XP_022643847"/>
    <property type="gene ID" value="LOC111243068"/>
</dbReference>
<feature type="coiled-coil region" evidence="1">
    <location>
        <begin position="32"/>
        <end position="59"/>
    </location>
</feature>
<dbReference type="EnsemblMetazoa" id="XM_022788114">
    <property type="protein sequence ID" value="XP_022643849"/>
    <property type="gene ID" value="LOC111243068"/>
</dbReference>
<feature type="region of interest" description="Disordered" evidence="2">
    <location>
        <begin position="177"/>
        <end position="235"/>
    </location>
</feature>
<evidence type="ECO:0008006" key="5">
    <source>
        <dbReference type="Google" id="ProtNLM"/>
    </source>
</evidence>
<evidence type="ECO:0000256" key="1">
    <source>
        <dbReference type="SAM" id="Coils"/>
    </source>
</evidence>
<dbReference type="RefSeq" id="XP_022643847.1">
    <property type="nucleotide sequence ID" value="XM_022788112.1"/>
</dbReference>
<feature type="compositionally biased region" description="Basic residues" evidence="2">
    <location>
        <begin position="223"/>
        <end position="235"/>
    </location>
</feature>
<dbReference type="EnsemblMetazoa" id="XM_022788113">
    <property type="protein sequence ID" value="XP_022643848"/>
    <property type="gene ID" value="LOC111243068"/>
</dbReference>